<proteinExistence type="predicted"/>
<accession>A0A5Q2N2I3</accession>
<evidence type="ECO:0000313" key="1">
    <source>
        <dbReference type="EMBL" id="QGG47472.1"/>
    </source>
</evidence>
<name>A0A5Q2N2I3_9FIRM</name>
<dbReference type="EMBL" id="CP045875">
    <property type="protein sequence ID" value="QGG47472.1"/>
    <property type="molecule type" value="Genomic_DNA"/>
</dbReference>
<evidence type="ECO:0000313" key="2">
    <source>
        <dbReference type="Proteomes" id="UP000366051"/>
    </source>
</evidence>
<keyword evidence="2" id="KW-1185">Reference proteome</keyword>
<sequence length="79" mass="9105">MSLAQIQIKAEGEVDLPFELWSTFPKGSLVRFSLDQDGNIVMEPITYLRCISNVNKRARRKIRPYKRRKVTGNLLLVKG</sequence>
<organism evidence="1 2">
    <name type="scientific">Heliorestis convoluta</name>
    <dbReference type="NCBI Taxonomy" id="356322"/>
    <lineage>
        <taxon>Bacteria</taxon>
        <taxon>Bacillati</taxon>
        <taxon>Bacillota</taxon>
        <taxon>Clostridia</taxon>
        <taxon>Eubacteriales</taxon>
        <taxon>Heliobacteriaceae</taxon>
        <taxon>Heliorestis</taxon>
    </lineage>
</organism>
<reference evidence="2" key="1">
    <citation type="submission" date="2019-11" db="EMBL/GenBank/DDBJ databases">
        <title>Genome sequence of Heliorestis convoluta strain HH, an alkaliphilic and minimalistic phototrophic bacterium from a soda lake in Egypt.</title>
        <authorList>
            <person name="Dewey E.D."/>
            <person name="Stokes L.M."/>
            <person name="Burchell B.M."/>
            <person name="Shaffer K.N."/>
            <person name="Huntington A.M."/>
            <person name="Baker J.M."/>
            <person name="Nadendla S."/>
            <person name="Giglio M.G."/>
            <person name="Touchman J.W."/>
            <person name="Blankenship R.E."/>
            <person name="Madigan M.T."/>
            <person name="Sattley W.M."/>
        </authorList>
    </citation>
    <scope>NUCLEOTIDE SEQUENCE [LARGE SCALE GENOMIC DNA]</scope>
    <source>
        <strain evidence="2">HH</strain>
    </source>
</reference>
<gene>
    <name evidence="1" type="ORF">FTV88_1325</name>
</gene>
<dbReference type="KEGG" id="hcv:FTV88_1325"/>
<dbReference type="AlphaFoldDB" id="A0A5Q2N2I3"/>
<protein>
    <submittedName>
        <fullName evidence="1">Uncharacterized protein</fullName>
    </submittedName>
</protein>
<dbReference type="Proteomes" id="UP000366051">
    <property type="component" value="Chromosome"/>
</dbReference>